<proteinExistence type="predicted"/>
<dbReference type="SMART" id="SM00139">
    <property type="entry name" value="MyTH4"/>
    <property type="match status" value="1"/>
</dbReference>
<dbReference type="InterPro" id="IPR051567">
    <property type="entry name" value="Unconventional_Myosin_ATPase"/>
</dbReference>
<dbReference type="AlphaFoldDB" id="A0A7S4K3G4"/>
<gene>
    <name evidence="2" type="ORF">NAES01612_LOCUS3823</name>
</gene>
<evidence type="ECO:0000259" key="1">
    <source>
        <dbReference type="PROSITE" id="PS51016"/>
    </source>
</evidence>
<evidence type="ECO:0000313" key="2">
    <source>
        <dbReference type="EMBL" id="CAE2282493.1"/>
    </source>
</evidence>
<dbReference type="PROSITE" id="PS51016">
    <property type="entry name" value="MYTH4"/>
    <property type="match status" value="1"/>
</dbReference>
<dbReference type="GO" id="GO:0005856">
    <property type="term" value="C:cytoskeleton"/>
    <property type="evidence" value="ECO:0007669"/>
    <property type="project" value="InterPro"/>
</dbReference>
<organism evidence="2">
    <name type="scientific">Paramoeba aestuarina</name>
    <dbReference type="NCBI Taxonomy" id="180227"/>
    <lineage>
        <taxon>Eukaryota</taxon>
        <taxon>Amoebozoa</taxon>
        <taxon>Discosea</taxon>
        <taxon>Flabellinia</taxon>
        <taxon>Dactylopodida</taxon>
        <taxon>Paramoebidae</taxon>
        <taxon>Paramoeba</taxon>
    </lineage>
</organism>
<feature type="domain" description="MyTH4" evidence="1">
    <location>
        <begin position="594"/>
        <end position="749"/>
    </location>
</feature>
<dbReference type="Pfam" id="PF00784">
    <property type="entry name" value="MyTH4"/>
    <property type="match status" value="1"/>
</dbReference>
<dbReference type="PANTHER" id="PTHR22692">
    <property type="entry name" value="MYOSIN VII, XV"/>
    <property type="match status" value="1"/>
</dbReference>
<protein>
    <recommendedName>
        <fullName evidence="1">MyTH4 domain-containing protein</fullName>
    </recommendedName>
</protein>
<sequence>MKELEDGLTAKAQGELDRVSACRQGLEAAVATKDENDLKAAIGVANALPVDATHAVAVQEPLVMAEIIVGLKFHIDYGRRVEIGLILDDELAESTVAEVSSLSSGANISVMKSDLINELNQQSNVLEAALNHGSQIQMVTDAAQRLVEQGNALLGLRRCLVARDWPNLDSKLAAALSAQADGPETNLAKDETSGRCTAADCLEGLRVAVEEVKNPSDDYGHPSEGTLDSRLAQAERLEMKDLPEIVAGREMLDNIRNARKELQLGLTVTQYEDCVNLAEEYNQLYTLFEASTKQLNKAIEMAKAFQYVTKETKEADSLLQEVTILWYLQEDLQSGGYYDGATPKAAPQTTVVLDPITSHYNDYSGFPFVTKIGKYIVQKVYFVLTIRSAISTICDNPDQINTVVPAANDIGCPTTPELVSGQAFMQQLADTRAAMTEAETVVREDLFINAVKMCDALFYNNADVERVRAMKDKVIALNEESRKSLWVLDKARMQAVLDEAKAIRLTTSHFEYIQVMVDLGPMDWLKYEIKKAKELDDKNRKIRLAIAMKDLTLDQFQHLFGLSTLKNMRSPENYASQKLLTLDRKKLAAGMMTFSKHPAHTSLIDFGQLVPDSDPQAHKLVQQLAKDSTKTFKNIMGYMMDKKYPYPTTLVQETIQLCLEQPMLRSEVYLQTIKQITGHPIPSNQRKGYELLAIWCWQFPSQPDLDNILETYLRGVPEKSIGYLGRLRDVQYGSVGQTAPSVEQIDSFVKDFFTSTPGITKSRYEENIEVIQDSPYTDEFFKFENTKSLFQFDEDDARYKVT</sequence>
<reference evidence="2" key="1">
    <citation type="submission" date="2021-01" db="EMBL/GenBank/DDBJ databases">
        <authorList>
            <person name="Corre E."/>
            <person name="Pelletier E."/>
            <person name="Niang G."/>
            <person name="Scheremetjew M."/>
            <person name="Finn R."/>
            <person name="Kale V."/>
            <person name="Holt S."/>
            <person name="Cochrane G."/>
            <person name="Meng A."/>
            <person name="Brown T."/>
            <person name="Cohen L."/>
        </authorList>
    </citation>
    <scope>NUCLEOTIDE SEQUENCE</scope>
    <source>
        <strain evidence="2">SoJaBio B1-5/56/2</strain>
    </source>
</reference>
<dbReference type="Gene3D" id="1.25.40.530">
    <property type="entry name" value="MyTH4 domain"/>
    <property type="match status" value="1"/>
</dbReference>
<name>A0A7S4K3G4_9EUKA</name>
<accession>A0A7S4K3G4</accession>
<dbReference type="EMBL" id="HBKR01005703">
    <property type="protein sequence ID" value="CAE2282493.1"/>
    <property type="molecule type" value="Transcribed_RNA"/>
</dbReference>
<dbReference type="InterPro" id="IPR000857">
    <property type="entry name" value="MyTH4_dom"/>
</dbReference>
<dbReference type="InterPro" id="IPR038185">
    <property type="entry name" value="MyTH4_dom_sf"/>
</dbReference>